<dbReference type="EMBL" id="MN739747">
    <property type="protein sequence ID" value="QHT24628.1"/>
    <property type="molecule type" value="Genomic_DNA"/>
</dbReference>
<organism evidence="1">
    <name type="scientific">viral metagenome</name>
    <dbReference type="NCBI Taxonomy" id="1070528"/>
    <lineage>
        <taxon>unclassified sequences</taxon>
        <taxon>metagenomes</taxon>
        <taxon>organismal metagenomes</taxon>
    </lineage>
</organism>
<dbReference type="InterPro" id="IPR043472">
    <property type="entry name" value="Macro_dom-like"/>
</dbReference>
<protein>
    <recommendedName>
        <fullName evidence="2">Macro domain-containing protein</fullName>
    </recommendedName>
</protein>
<evidence type="ECO:0008006" key="2">
    <source>
        <dbReference type="Google" id="ProtNLM"/>
    </source>
</evidence>
<reference evidence="1" key="1">
    <citation type="journal article" date="2020" name="Nature">
        <title>Giant virus diversity and host interactions through global metagenomics.</title>
        <authorList>
            <person name="Schulz F."/>
            <person name="Roux S."/>
            <person name="Paez-Espino D."/>
            <person name="Jungbluth S."/>
            <person name="Walsh D.A."/>
            <person name="Denef V.J."/>
            <person name="McMahon K.D."/>
            <person name="Konstantinidis K.T."/>
            <person name="Eloe-Fadrosh E.A."/>
            <person name="Kyrpides N.C."/>
            <person name="Woyke T."/>
        </authorList>
    </citation>
    <scope>NUCLEOTIDE SEQUENCE</scope>
    <source>
        <strain evidence="1">GVMAG-M-3300023179-150</strain>
    </source>
</reference>
<name>A0A6C0E772_9ZZZZ</name>
<dbReference type="Gene3D" id="3.40.220.10">
    <property type="entry name" value="Leucine Aminopeptidase, subunit E, domain 1"/>
    <property type="match status" value="1"/>
</dbReference>
<evidence type="ECO:0000313" key="1">
    <source>
        <dbReference type="EMBL" id="QHT24628.1"/>
    </source>
</evidence>
<proteinExistence type="predicted"/>
<dbReference type="SUPFAM" id="SSF52949">
    <property type="entry name" value="Macro domain-like"/>
    <property type="match status" value="1"/>
</dbReference>
<accession>A0A6C0E772</accession>
<sequence length="216" mass="24807">MPIIFISLNETYTEKIKKYGFEAKTMKIQDYVPNQHKKTYYVSPANSLCFMDGGIDYALSRIIFPDIEKEVKNIVKKLNITSIVGKPYLPIGSSIIVDKGNKALVVSPTMLLPQNVSNTQNAYYATMAILYNILLNKKENIKEIDIIFTSLCCGYGKMDEDVSIAQIMKGMKDYINYRPSIIYEDIIINEPNLYDQPKYYQNTEFFPIKPEEITNC</sequence>
<dbReference type="AlphaFoldDB" id="A0A6C0E772"/>